<protein>
    <submittedName>
        <fullName evidence="1">DUF2871 family protein</fullName>
    </submittedName>
</protein>
<reference evidence="1 2" key="1">
    <citation type="journal article" date="2019" name="Nat. Med.">
        <title>A library of human gut bacterial isolates paired with longitudinal multiomics data enables mechanistic microbiome research.</title>
        <authorList>
            <person name="Poyet M."/>
            <person name="Groussin M."/>
            <person name="Gibbons S.M."/>
            <person name="Avila-Pacheco J."/>
            <person name="Jiang X."/>
            <person name="Kearney S.M."/>
            <person name="Perrotta A.R."/>
            <person name="Berdy B."/>
            <person name="Zhao S."/>
            <person name="Lieberman T.D."/>
            <person name="Swanson P.K."/>
            <person name="Smith M."/>
            <person name="Roesemann S."/>
            <person name="Alexander J.E."/>
            <person name="Rich S.A."/>
            <person name="Livny J."/>
            <person name="Vlamakis H."/>
            <person name="Clish C."/>
            <person name="Bullock K."/>
            <person name="Deik A."/>
            <person name="Scott J."/>
            <person name="Pierce K.A."/>
            <person name="Xavier R.J."/>
            <person name="Alm E.J."/>
        </authorList>
    </citation>
    <scope>NUCLEOTIDE SEQUENCE [LARGE SCALE GENOMIC DNA]</scope>
    <source>
        <strain evidence="1 2">BIOML-A2</strain>
    </source>
</reference>
<proteinExistence type="predicted"/>
<dbReference type="RefSeq" id="WP_009257576.1">
    <property type="nucleotide sequence ID" value="NZ_BAABXT010000001.1"/>
</dbReference>
<comment type="caution">
    <text evidence="1">The sequence shown here is derived from an EMBL/GenBank/DDBJ whole genome shotgun (WGS) entry which is preliminary data.</text>
</comment>
<dbReference type="Pfam" id="PF11070">
    <property type="entry name" value="DUF2871"/>
    <property type="match status" value="1"/>
</dbReference>
<dbReference type="InterPro" id="IPR021299">
    <property type="entry name" value="DUF2871"/>
</dbReference>
<evidence type="ECO:0000313" key="2">
    <source>
        <dbReference type="Proteomes" id="UP000434475"/>
    </source>
</evidence>
<dbReference type="EMBL" id="WKPR01000020">
    <property type="protein sequence ID" value="MSB21217.1"/>
    <property type="molecule type" value="Genomic_DNA"/>
</dbReference>
<gene>
    <name evidence="1" type="ORF">GKE97_17060</name>
</gene>
<dbReference type="Proteomes" id="UP000434475">
    <property type="component" value="Unassembled WGS sequence"/>
</dbReference>
<evidence type="ECO:0000313" key="1">
    <source>
        <dbReference type="EMBL" id="MSB21217.1"/>
    </source>
</evidence>
<name>A0A174W3W1_FLAPL</name>
<organism evidence="1 2">
    <name type="scientific">Flavonifractor plautii</name>
    <name type="common">Fusobacterium plautii</name>
    <dbReference type="NCBI Taxonomy" id="292800"/>
    <lineage>
        <taxon>Bacteria</taxon>
        <taxon>Bacillati</taxon>
        <taxon>Bacillota</taxon>
        <taxon>Clostridia</taxon>
        <taxon>Eubacteriales</taxon>
        <taxon>Oscillospiraceae</taxon>
        <taxon>Flavonifractor</taxon>
    </lineage>
</organism>
<accession>A0A174W3W1</accession>
<sequence length="157" mass="17094">MNKKEILLARHFATLAMVYAVIAMALGVFYREFTKFSGFAGRTSLSFLHTHYFALGMVFFLIQMLLEKTFAFSSRNSGKFLLVYQLGLNITGLGFFLRGMSQVLGNELSRGMDASISGISGIGHILLGIGMLSLLLQVRRAADGTSAGQNQDGALRG</sequence>
<dbReference type="AlphaFoldDB" id="A0A174W3W1"/>